<reference evidence="1 2" key="1">
    <citation type="submission" date="2023-07" db="EMBL/GenBank/DDBJ databases">
        <title>Genomic Encyclopedia of Type Strains, Phase IV (KMG-IV): sequencing the most valuable type-strain genomes for metagenomic binning, comparative biology and taxonomic classification.</title>
        <authorList>
            <person name="Goeker M."/>
        </authorList>
    </citation>
    <scope>NUCLEOTIDE SEQUENCE [LARGE SCALE GENOMIC DNA]</scope>
    <source>
        <strain evidence="1 2">DSM 45903</strain>
    </source>
</reference>
<gene>
    <name evidence="1" type="ORF">JOE21_000507</name>
</gene>
<dbReference type="Pfam" id="PF11385">
    <property type="entry name" value="DUF3189"/>
    <property type="match status" value="1"/>
</dbReference>
<evidence type="ECO:0000313" key="2">
    <source>
        <dbReference type="Proteomes" id="UP001185012"/>
    </source>
</evidence>
<dbReference type="InterPro" id="IPR021525">
    <property type="entry name" value="DUF3189"/>
</dbReference>
<comment type="caution">
    <text evidence="1">The sequence shown here is derived from an EMBL/GenBank/DDBJ whole genome shotgun (WGS) entry which is preliminary data.</text>
</comment>
<keyword evidence="2" id="KW-1185">Reference proteome</keyword>
<accession>A0ABU1IKL8</accession>
<name>A0ABU1IKL8_9BACL</name>
<dbReference type="RefSeq" id="WP_309861919.1">
    <property type="nucleotide sequence ID" value="NZ_JAVDQG010000001.1"/>
</dbReference>
<evidence type="ECO:0008006" key="3">
    <source>
        <dbReference type="Google" id="ProtNLM"/>
    </source>
</evidence>
<dbReference type="EMBL" id="JAVDQG010000001">
    <property type="protein sequence ID" value="MDR6224519.1"/>
    <property type="molecule type" value="Genomic_DNA"/>
</dbReference>
<sequence length="152" mass="17110">MRLIYHCYGSAHSSVVAAAIHLGRLPSDRLPTLAEVRGLPDFDYARTEEIGTLYFKGKDEYGTDVYTMGFGFYWESGVRAVQSMLEIHDVHDFHFVRALDSITLLTKVGGSLSRHFGFPSVGRPLAAWGIRKSYPLLLELVDRVKRELYGSP</sequence>
<protein>
    <recommendedName>
        <fullName evidence="3">DUF3189 family protein</fullName>
    </recommendedName>
</protein>
<proteinExistence type="predicted"/>
<organism evidence="1 2">
    <name type="scientific">Desmospora profundinema</name>
    <dbReference type="NCBI Taxonomy" id="1571184"/>
    <lineage>
        <taxon>Bacteria</taxon>
        <taxon>Bacillati</taxon>
        <taxon>Bacillota</taxon>
        <taxon>Bacilli</taxon>
        <taxon>Bacillales</taxon>
        <taxon>Thermoactinomycetaceae</taxon>
        <taxon>Desmospora</taxon>
    </lineage>
</organism>
<dbReference type="Proteomes" id="UP001185012">
    <property type="component" value="Unassembled WGS sequence"/>
</dbReference>
<evidence type="ECO:0000313" key="1">
    <source>
        <dbReference type="EMBL" id="MDR6224519.1"/>
    </source>
</evidence>